<name>A0A0A0B6U9_9CELL</name>
<sequence length="285" mass="30644">MSTLTKPATATPTAPPRAVRARLSFPHLVRSEWIKLWTVRSTYWILPLTVIAFVGVAWMTAHFTSSEAAQSDGAPVVDASIIVQSGMYLAQLALVVLAVLTVTGEYSTGMIRATFAAAPTRLPVLWAKALVLAVVTFVTGVVAIAITYLVTTWVLGSDDAIDLANAENQRVLLGAVLYMTAIALFAFALGALMRHSAAALATVLGLLVVVQLVFQAVPAQFFRTVSPFLPGTAGSQIMQSEQFLEMQRQIPNSPFLTPWQGFGVLLAWTAVFLVAAMVLVRRRDA</sequence>
<evidence type="ECO:0000313" key="3">
    <source>
        <dbReference type="Proteomes" id="UP000029833"/>
    </source>
</evidence>
<dbReference type="EMBL" id="AXNT01000101">
    <property type="protein sequence ID" value="KGM01504.1"/>
    <property type="molecule type" value="Genomic_DNA"/>
</dbReference>
<protein>
    <recommendedName>
        <fullName evidence="4">ABC transporter permease</fullName>
    </recommendedName>
</protein>
<feature type="transmembrane region" description="Helical" evidence="1">
    <location>
        <begin position="43"/>
        <end position="61"/>
    </location>
</feature>
<evidence type="ECO:0000313" key="2">
    <source>
        <dbReference type="EMBL" id="KGM01504.1"/>
    </source>
</evidence>
<feature type="transmembrane region" description="Helical" evidence="1">
    <location>
        <begin position="199"/>
        <end position="217"/>
    </location>
</feature>
<dbReference type="Proteomes" id="UP000029833">
    <property type="component" value="Unassembled WGS sequence"/>
</dbReference>
<dbReference type="OrthoDB" id="3297477at2"/>
<keyword evidence="1" id="KW-0812">Transmembrane</keyword>
<dbReference type="AlphaFoldDB" id="A0A0A0B6U9"/>
<dbReference type="GO" id="GO:0005886">
    <property type="term" value="C:plasma membrane"/>
    <property type="evidence" value="ECO:0007669"/>
    <property type="project" value="UniProtKB-SubCell"/>
</dbReference>
<feature type="transmembrane region" description="Helical" evidence="1">
    <location>
        <begin position="259"/>
        <end position="280"/>
    </location>
</feature>
<dbReference type="RefSeq" id="WP_034631999.1">
    <property type="nucleotide sequence ID" value="NZ_AXNT01000101.1"/>
</dbReference>
<keyword evidence="1" id="KW-0472">Membrane</keyword>
<evidence type="ECO:0000256" key="1">
    <source>
        <dbReference type="SAM" id="Phobius"/>
    </source>
</evidence>
<dbReference type="PANTHER" id="PTHR37305:SF1">
    <property type="entry name" value="MEMBRANE PROTEIN"/>
    <property type="match status" value="1"/>
</dbReference>
<dbReference type="PANTHER" id="PTHR37305">
    <property type="entry name" value="INTEGRAL MEMBRANE PROTEIN-RELATED"/>
    <property type="match status" value="1"/>
</dbReference>
<dbReference type="GO" id="GO:0140359">
    <property type="term" value="F:ABC-type transporter activity"/>
    <property type="evidence" value="ECO:0007669"/>
    <property type="project" value="InterPro"/>
</dbReference>
<dbReference type="STRING" id="1408250.Q760_00805"/>
<reference evidence="2 3" key="1">
    <citation type="submission" date="2013-10" db="EMBL/GenBank/DDBJ databases">
        <authorList>
            <person name="Wang G."/>
            <person name="Zhuang W."/>
        </authorList>
    </citation>
    <scope>NUCLEOTIDE SEQUENCE [LARGE SCALE GENOMIC DNA]</scope>
    <source>
        <strain evidence="2 3">DSM 20118</strain>
    </source>
</reference>
<feature type="transmembrane region" description="Helical" evidence="1">
    <location>
        <begin position="171"/>
        <end position="192"/>
    </location>
</feature>
<accession>A0A0A0B6U9</accession>
<organism evidence="2 3">
    <name type="scientific">Cellulomonas cellasea DSM 20118</name>
    <dbReference type="NCBI Taxonomy" id="1408250"/>
    <lineage>
        <taxon>Bacteria</taxon>
        <taxon>Bacillati</taxon>
        <taxon>Actinomycetota</taxon>
        <taxon>Actinomycetes</taxon>
        <taxon>Micrococcales</taxon>
        <taxon>Cellulomonadaceae</taxon>
        <taxon>Cellulomonas</taxon>
    </lineage>
</organism>
<proteinExistence type="predicted"/>
<feature type="transmembrane region" description="Helical" evidence="1">
    <location>
        <begin position="81"/>
        <end position="104"/>
    </location>
</feature>
<keyword evidence="1" id="KW-1133">Transmembrane helix</keyword>
<dbReference type="Pfam" id="PF12679">
    <property type="entry name" value="ABC2_membrane_2"/>
    <property type="match status" value="1"/>
</dbReference>
<comment type="caution">
    <text evidence="2">The sequence shown here is derived from an EMBL/GenBank/DDBJ whole genome shotgun (WGS) entry which is preliminary data.</text>
</comment>
<gene>
    <name evidence="2" type="ORF">Q760_00805</name>
</gene>
<evidence type="ECO:0008006" key="4">
    <source>
        <dbReference type="Google" id="ProtNLM"/>
    </source>
</evidence>
<feature type="transmembrane region" description="Helical" evidence="1">
    <location>
        <begin position="125"/>
        <end position="151"/>
    </location>
</feature>
<keyword evidence="3" id="KW-1185">Reference proteome</keyword>